<proteinExistence type="predicted"/>
<dbReference type="EMBL" id="JRFJ01000005">
    <property type="protein sequence ID" value="KHJ53607.1"/>
    <property type="molecule type" value="Genomic_DNA"/>
</dbReference>
<protein>
    <submittedName>
        <fullName evidence="2">XRE family transcriptional regulator</fullName>
    </submittedName>
</protein>
<dbReference type="Pfam" id="PF17765">
    <property type="entry name" value="MLTR_LBD"/>
    <property type="match status" value="1"/>
</dbReference>
<dbReference type="PANTHER" id="PTHR35010">
    <property type="entry name" value="BLL4672 PROTEIN-RELATED"/>
    <property type="match status" value="1"/>
</dbReference>
<sequence>MSELDFTVGDLLRNWRERRRLSQLGLAVEADVSTRHLSFIESGRATASRDMLLRLAEPLRLPPRERNRLLLAGGYAPHHSERPMDAADMAAAKAIVEAVLQGHAPFPALAVDRRWNLVLANKAATALLASVAEELLTPPVNVLRASLHPEGLAPHIVNLAEWRHHVLARLRDEAERSIDPALDTLHAELCKLPAPTERLPVGPAARIAVPLMLRHPASGTVLSFLSTTTVFGTATDVTLSELTVECFYPADDATRALLIGL</sequence>
<dbReference type="Pfam" id="PF13560">
    <property type="entry name" value="HTH_31"/>
    <property type="match status" value="1"/>
</dbReference>
<dbReference type="STRING" id="370622.LA66_16880"/>
<gene>
    <name evidence="2" type="ORF">LA66_16880</name>
</gene>
<evidence type="ECO:0000313" key="2">
    <source>
        <dbReference type="EMBL" id="KHJ53607.1"/>
    </source>
</evidence>
<dbReference type="OrthoDB" id="9785973at2"/>
<dbReference type="GO" id="GO:0003677">
    <property type="term" value="F:DNA binding"/>
    <property type="evidence" value="ECO:0007669"/>
    <property type="project" value="InterPro"/>
</dbReference>
<dbReference type="InterPro" id="IPR010982">
    <property type="entry name" value="Lambda_DNA-bd_dom_sf"/>
</dbReference>
<name>A0A0B1Q3Y3_9HYPH</name>
<dbReference type="PANTHER" id="PTHR35010:SF4">
    <property type="entry name" value="BLL5781 PROTEIN"/>
    <property type="match status" value="1"/>
</dbReference>
<dbReference type="PROSITE" id="PS50943">
    <property type="entry name" value="HTH_CROC1"/>
    <property type="match status" value="1"/>
</dbReference>
<reference evidence="2 3" key="1">
    <citation type="submission" date="2014-09" db="EMBL/GenBank/DDBJ databases">
        <title>Isolation and characterization of Aurantimonas altamirensis ON-56566 from clinical sample following a dog bite.</title>
        <authorList>
            <person name="Eshaghi A."/>
            <person name="Li A."/>
            <person name="Shahinas D."/>
            <person name="Bahn P."/>
            <person name="Kus J.V."/>
            <person name="Patel S.N."/>
        </authorList>
    </citation>
    <scope>NUCLEOTIDE SEQUENCE [LARGE SCALE GENOMIC DNA]</scope>
    <source>
        <strain evidence="2 3">ON-56566</strain>
    </source>
</reference>
<dbReference type="RefSeq" id="WP_039195089.1">
    <property type="nucleotide sequence ID" value="NZ_JRFJ01000005.1"/>
</dbReference>
<evidence type="ECO:0000313" key="3">
    <source>
        <dbReference type="Proteomes" id="UP000030826"/>
    </source>
</evidence>
<organism evidence="2 3">
    <name type="scientific">Aureimonas altamirensis</name>
    <dbReference type="NCBI Taxonomy" id="370622"/>
    <lineage>
        <taxon>Bacteria</taxon>
        <taxon>Pseudomonadati</taxon>
        <taxon>Pseudomonadota</taxon>
        <taxon>Alphaproteobacteria</taxon>
        <taxon>Hyphomicrobiales</taxon>
        <taxon>Aurantimonadaceae</taxon>
        <taxon>Aureimonas</taxon>
    </lineage>
</organism>
<evidence type="ECO:0000259" key="1">
    <source>
        <dbReference type="PROSITE" id="PS50943"/>
    </source>
</evidence>
<dbReference type="Proteomes" id="UP000030826">
    <property type="component" value="Unassembled WGS sequence"/>
</dbReference>
<dbReference type="Gene3D" id="3.30.450.180">
    <property type="match status" value="1"/>
</dbReference>
<dbReference type="SMART" id="SM00530">
    <property type="entry name" value="HTH_XRE"/>
    <property type="match status" value="1"/>
</dbReference>
<dbReference type="SUPFAM" id="SSF47413">
    <property type="entry name" value="lambda repressor-like DNA-binding domains"/>
    <property type="match status" value="1"/>
</dbReference>
<accession>A0A0B1Q3Y3</accession>
<dbReference type="InterPro" id="IPR001387">
    <property type="entry name" value="Cro/C1-type_HTH"/>
</dbReference>
<comment type="caution">
    <text evidence="2">The sequence shown here is derived from an EMBL/GenBank/DDBJ whole genome shotgun (WGS) entry which is preliminary data.</text>
</comment>
<dbReference type="Gene3D" id="1.10.260.40">
    <property type="entry name" value="lambda repressor-like DNA-binding domains"/>
    <property type="match status" value="1"/>
</dbReference>
<feature type="domain" description="HTH cro/C1-type" evidence="1">
    <location>
        <begin position="12"/>
        <end position="66"/>
    </location>
</feature>
<dbReference type="CDD" id="cd00093">
    <property type="entry name" value="HTH_XRE"/>
    <property type="match status" value="1"/>
</dbReference>
<dbReference type="AlphaFoldDB" id="A0A0B1Q3Y3"/>
<dbReference type="InterPro" id="IPR041413">
    <property type="entry name" value="MLTR_LBD"/>
</dbReference>